<dbReference type="Gene3D" id="3.30.460.80">
    <property type="entry name" value="NADH:ubiquinone oxidoreductase, 30kDa subunit"/>
    <property type="match status" value="1"/>
</dbReference>
<accession>A0A6J5YHY5</accession>
<evidence type="ECO:0000256" key="2">
    <source>
        <dbReference type="SAM" id="MobiDB-lite"/>
    </source>
</evidence>
<evidence type="ECO:0000256" key="1">
    <source>
        <dbReference type="ARBA" id="ARBA00007569"/>
    </source>
</evidence>
<dbReference type="InterPro" id="IPR001268">
    <property type="entry name" value="NADH_UbQ_OxRdtase_30kDa_su"/>
</dbReference>
<dbReference type="InterPro" id="IPR037232">
    <property type="entry name" value="NADH_quin_OxRdtase_su_C/D-like"/>
</dbReference>
<gene>
    <name evidence="4" type="ORF">UFOPK1392_01825</name>
</gene>
<dbReference type="GO" id="GO:0008137">
    <property type="term" value="F:NADH dehydrogenase (ubiquinone) activity"/>
    <property type="evidence" value="ECO:0007669"/>
    <property type="project" value="InterPro"/>
</dbReference>
<dbReference type="EMBL" id="CAEMXZ010000098">
    <property type="protein sequence ID" value="CAB4324061.1"/>
    <property type="molecule type" value="Genomic_DNA"/>
</dbReference>
<dbReference type="SUPFAM" id="SSF143243">
    <property type="entry name" value="Nqo5-like"/>
    <property type="match status" value="1"/>
</dbReference>
<evidence type="ECO:0000259" key="3">
    <source>
        <dbReference type="Pfam" id="PF00329"/>
    </source>
</evidence>
<organism evidence="4">
    <name type="scientific">freshwater metagenome</name>
    <dbReference type="NCBI Taxonomy" id="449393"/>
    <lineage>
        <taxon>unclassified sequences</taxon>
        <taxon>metagenomes</taxon>
        <taxon>ecological metagenomes</taxon>
    </lineage>
</organism>
<sequence length="241" mass="26471">MRTWPSAGRVSQLSSTDTTTDSAAENEAVVETDVAREAVLAELTERLGAAVLGSHIRPGDDLWVRVDRSAWRDAAEAAKSMGFTFFDYVSAIDWLPSPFGRDMDAQEDLVVSGAEPKAPAPIVQGYAGGDTRFQVIARLYNIATATGIHFKADVPDDDLSLPTWTSVFAGANWHERETREMFGITFDGHPNLINMYLPTDFQGFPLRKDFPLLARRVRPWPGIVDVEPMPGVADSEEGEAE</sequence>
<dbReference type="PANTHER" id="PTHR10884">
    <property type="entry name" value="NADH DEHYDROGENASE UBIQUINONE IRON-SULFUR PROTEIN 3"/>
    <property type="match status" value="1"/>
</dbReference>
<dbReference type="Pfam" id="PF00329">
    <property type="entry name" value="Complex1_30kDa"/>
    <property type="match status" value="1"/>
</dbReference>
<comment type="similarity">
    <text evidence="1">Belongs to the complex I 30 kDa subunit family.</text>
</comment>
<name>A0A6J5YHY5_9ZZZZ</name>
<feature type="region of interest" description="Disordered" evidence="2">
    <location>
        <begin position="1"/>
        <end position="25"/>
    </location>
</feature>
<dbReference type="PANTHER" id="PTHR10884:SF14">
    <property type="entry name" value="NADH DEHYDROGENASE [UBIQUINONE] IRON-SULFUR PROTEIN 3, MITOCHONDRIAL"/>
    <property type="match status" value="1"/>
</dbReference>
<dbReference type="AlphaFoldDB" id="A0A6J5YHY5"/>
<protein>
    <submittedName>
        <fullName evidence="4">Unannotated protein</fullName>
    </submittedName>
</protein>
<feature type="domain" description="NADH:ubiquinone oxidoreductase 30kDa subunit" evidence="3">
    <location>
        <begin position="64"/>
        <end position="213"/>
    </location>
</feature>
<evidence type="ECO:0000313" key="4">
    <source>
        <dbReference type="EMBL" id="CAB4324061.1"/>
    </source>
</evidence>
<proteinExistence type="inferred from homology"/>
<reference evidence="4" key="1">
    <citation type="submission" date="2020-05" db="EMBL/GenBank/DDBJ databases">
        <authorList>
            <person name="Chiriac C."/>
            <person name="Salcher M."/>
            <person name="Ghai R."/>
            <person name="Kavagutti S V."/>
        </authorList>
    </citation>
    <scope>NUCLEOTIDE SEQUENCE</scope>
</reference>